<dbReference type="OrthoDB" id="9790784at2"/>
<keyword evidence="8" id="KW-0865">Zymogen</keyword>
<dbReference type="InterPro" id="IPR036852">
    <property type="entry name" value="Peptidase_S8/S53_dom_sf"/>
</dbReference>
<sequence length="698" mass="70504">MSQILSRRVRVHALAAATALVLSSSFVAAPAFAAGRVNLAGLQSQPTHDRFIVKYRDGSAQRASATALQTSLKSAATVAGGGRAVALRASHRIGTGADVVRSDRKLDRVQAAALMRQIAADPNVEYVEVDKLNKPFLTPNDTNFSQQFGFGTGAGGTYATQAWDVTSGSGTVVAVLDTGITNHSDLNANVLPGYDFIVDTFVSRDGNGRDADASDPGDWYAANECGGTHPASNSSWHGTHVAGTVAAVTNNAKGVAGMAYSAKVLPVRVLGKCGGYDSDIADAIIWASGGTVSGVPANPTPAEVINLSLGGEGACGTTTQSAINSAVSRGTTLAIAAGNDNANVSGFSPGNCANVISIASVTNTGARSSFSNYGAMIDIAAPGSSIMSTLNAGTTVPAAESYASYSGTSMATPHVAGIIALMQSVATTPKTPAEIESIIKTTARAFPATPSQVIGAGIIQAKAAVDAVNGTPPPPTGGVLANGVPATGLSAATGGFVKYTMVVPAGATNLTFTTSGGTGDTDMYVKLGSAPTDTVYDCRPYKSGNAETCTFAAPAAGTYYINLKAYAAFSGVSLVGSYTTGGGGGSQTYSNAADFTIADNATVDSPIAVSGRTGNAPSNASVTVAIAHTYQGDLKVDLVAPDGSLYNIHNRTGGSADNINKTVTLNLSTEALNGTWKLRVNDNASGDTGKIDSWSVTF</sequence>
<evidence type="ECO:0000256" key="8">
    <source>
        <dbReference type="ARBA" id="ARBA00023145"/>
    </source>
</evidence>
<dbReference type="PANTHER" id="PTHR43806:SF11">
    <property type="entry name" value="CEREVISIN-RELATED"/>
    <property type="match status" value="1"/>
</dbReference>
<reference evidence="14 15" key="1">
    <citation type="submission" date="2018-11" db="EMBL/GenBank/DDBJ databases">
        <title>Lysobacter cryohumiis sp. nov., isolated from soil in the Tianshan Mountains, Xinjiang, China.</title>
        <authorList>
            <person name="Luo Y."/>
            <person name="Sheng H."/>
        </authorList>
    </citation>
    <scope>NUCLEOTIDE SEQUENCE [LARGE SCALE GENOMIC DNA]</scope>
    <source>
        <strain evidence="14 15">ZS60</strain>
    </source>
</reference>
<dbReference type="InterPro" id="IPR023827">
    <property type="entry name" value="Peptidase_S8_Asp-AS"/>
</dbReference>
<dbReference type="PROSITE" id="PS00136">
    <property type="entry name" value="SUBTILASE_ASP"/>
    <property type="match status" value="1"/>
</dbReference>
<dbReference type="PROSITE" id="PS51318">
    <property type="entry name" value="TAT"/>
    <property type="match status" value="1"/>
</dbReference>
<dbReference type="InterPro" id="IPR022398">
    <property type="entry name" value="Peptidase_S8_His-AS"/>
</dbReference>
<dbReference type="InterPro" id="IPR002884">
    <property type="entry name" value="P_dom"/>
</dbReference>
<keyword evidence="7 10" id="KW-0720">Serine protease</keyword>
<dbReference type="InterPro" id="IPR008979">
    <property type="entry name" value="Galactose-bd-like_sf"/>
</dbReference>
<dbReference type="FunFam" id="2.60.120.260:FF:000149">
    <property type="entry name" value="Leupeptin-inactivating enzyme 1"/>
    <property type="match status" value="1"/>
</dbReference>
<dbReference type="InterPro" id="IPR007280">
    <property type="entry name" value="Peptidase_C_arc/bac"/>
</dbReference>
<feature type="active site" description="Charge relay system" evidence="9 10">
    <location>
        <position position="409"/>
    </location>
</feature>
<keyword evidence="5 12" id="KW-0732">Signal</keyword>
<feature type="domain" description="P/Homo B" evidence="13">
    <location>
        <begin position="584"/>
        <end position="698"/>
    </location>
</feature>
<dbReference type="InterPro" id="IPR050131">
    <property type="entry name" value="Peptidase_S8_subtilisin-like"/>
</dbReference>
<dbReference type="GO" id="GO:0006508">
    <property type="term" value="P:proteolysis"/>
    <property type="evidence" value="ECO:0007669"/>
    <property type="project" value="UniProtKB-KW"/>
</dbReference>
<dbReference type="Pfam" id="PF00082">
    <property type="entry name" value="Peptidase_S8"/>
    <property type="match status" value="1"/>
</dbReference>
<evidence type="ECO:0000256" key="9">
    <source>
        <dbReference type="PIRSR" id="PIRSR615500-1"/>
    </source>
</evidence>
<evidence type="ECO:0000256" key="4">
    <source>
        <dbReference type="ARBA" id="ARBA00022670"/>
    </source>
</evidence>
<comment type="caution">
    <text evidence="14">The sequence shown here is derived from an EMBL/GenBank/DDBJ whole genome shotgun (WGS) entry which is preliminary data.</text>
</comment>
<dbReference type="FunFam" id="2.60.120.380:FF:000013">
    <property type="entry name" value="Alkaline serine protease"/>
    <property type="match status" value="1"/>
</dbReference>
<dbReference type="Pfam" id="PF04151">
    <property type="entry name" value="PPC"/>
    <property type="match status" value="1"/>
</dbReference>
<dbReference type="InterPro" id="IPR006311">
    <property type="entry name" value="TAT_signal"/>
</dbReference>
<dbReference type="EMBL" id="RIBS01000003">
    <property type="protein sequence ID" value="RNF84128.1"/>
    <property type="molecule type" value="Genomic_DNA"/>
</dbReference>
<evidence type="ECO:0000313" key="15">
    <source>
        <dbReference type="Proteomes" id="UP000267049"/>
    </source>
</evidence>
<dbReference type="Gene3D" id="3.40.50.200">
    <property type="entry name" value="Peptidase S8/S53 domain"/>
    <property type="match status" value="1"/>
</dbReference>
<dbReference type="InterPro" id="IPR023828">
    <property type="entry name" value="Peptidase_S8_Ser-AS"/>
</dbReference>
<dbReference type="InterPro" id="IPR000209">
    <property type="entry name" value="Peptidase_S8/S53_dom"/>
</dbReference>
<feature type="active site" description="Charge relay system" evidence="9 10">
    <location>
        <position position="177"/>
    </location>
</feature>
<dbReference type="SUPFAM" id="SSF49785">
    <property type="entry name" value="Galactose-binding domain-like"/>
    <property type="match status" value="1"/>
</dbReference>
<dbReference type="SUPFAM" id="SSF52743">
    <property type="entry name" value="Subtilisin-like"/>
    <property type="match status" value="1"/>
</dbReference>
<dbReference type="Pfam" id="PF01483">
    <property type="entry name" value="P_proprotein"/>
    <property type="match status" value="1"/>
</dbReference>
<dbReference type="PROSITE" id="PS51829">
    <property type="entry name" value="P_HOMO_B"/>
    <property type="match status" value="1"/>
</dbReference>
<dbReference type="PANTHER" id="PTHR43806">
    <property type="entry name" value="PEPTIDASE S8"/>
    <property type="match status" value="1"/>
</dbReference>
<keyword evidence="15" id="KW-1185">Reference proteome</keyword>
<evidence type="ECO:0000259" key="13">
    <source>
        <dbReference type="PROSITE" id="PS51829"/>
    </source>
</evidence>
<dbReference type="AlphaFoldDB" id="A0A3M8SS08"/>
<proteinExistence type="inferred from homology"/>
<dbReference type="Proteomes" id="UP000267049">
    <property type="component" value="Unassembled WGS sequence"/>
</dbReference>
<dbReference type="PROSITE" id="PS51892">
    <property type="entry name" value="SUBTILASE"/>
    <property type="match status" value="1"/>
</dbReference>
<dbReference type="FunFam" id="3.40.50.200:FF:000022">
    <property type="entry name" value="Extracellular protease"/>
    <property type="match status" value="1"/>
</dbReference>
<feature type="signal peptide" evidence="12">
    <location>
        <begin position="1"/>
        <end position="33"/>
    </location>
</feature>
<evidence type="ECO:0000313" key="14">
    <source>
        <dbReference type="EMBL" id="RNF84128.1"/>
    </source>
</evidence>
<dbReference type="GO" id="GO:0004252">
    <property type="term" value="F:serine-type endopeptidase activity"/>
    <property type="evidence" value="ECO:0007669"/>
    <property type="project" value="UniProtKB-UniRule"/>
</dbReference>
<dbReference type="PROSITE" id="PS00137">
    <property type="entry name" value="SUBTILASE_HIS"/>
    <property type="match status" value="1"/>
</dbReference>
<keyword evidence="6 10" id="KW-0378">Hydrolase</keyword>
<evidence type="ECO:0000256" key="5">
    <source>
        <dbReference type="ARBA" id="ARBA00022729"/>
    </source>
</evidence>
<evidence type="ECO:0000256" key="7">
    <source>
        <dbReference type="ARBA" id="ARBA00022825"/>
    </source>
</evidence>
<comment type="subcellular location">
    <subcellularLocation>
        <location evidence="1">Secreted</location>
    </subcellularLocation>
</comment>
<keyword evidence="4 10" id="KW-0645">Protease</keyword>
<dbReference type="CDD" id="cd07496">
    <property type="entry name" value="Peptidases_S8_13"/>
    <property type="match status" value="1"/>
</dbReference>
<dbReference type="PRINTS" id="PR00723">
    <property type="entry name" value="SUBTILISIN"/>
</dbReference>
<evidence type="ECO:0000256" key="10">
    <source>
        <dbReference type="PROSITE-ProRule" id="PRU01240"/>
    </source>
</evidence>
<accession>A0A3M8SS08</accession>
<dbReference type="InterPro" id="IPR015500">
    <property type="entry name" value="Peptidase_S8_subtilisin-rel"/>
</dbReference>
<feature type="active site" description="Charge relay system" evidence="9 10">
    <location>
        <position position="237"/>
    </location>
</feature>
<gene>
    <name evidence="14" type="ORF">EER27_06895</name>
</gene>
<organism evidence="14 15">
    <name type="scientific">Montanilutibacter psychrotolerans</name>
    <dbReference type="NCBI Taxonomy" id="1327343"/>
    <lineage>
        <taxon>Bacteria</taxon>
        <taxon>Pseudomonadati</taxon>
        <taxon>Pseudomonadota</taxon>
        <taxon>Gammaproteobacteria</taxon>
        <taxon>Lysobacterales</taxon>
        <taxon>Lysobacteraceae</taxon>
        <taxon>Montanilutibacter</taxon>
    </lineage>
</organism>
<dbReference type="InterPro" id="IPR034176">
    <property type="entry name" value="Peptidases_S8_13"/>
</dbReference>
<dbReference type="PROSITE" id="PS00138">
    <property type="entry name" value="SUBTILASE_SER"/>
    <property type="match status" value="1"/>
</dbReference>
<evidence type="ECO:0000256" key="12">
    <source>
        <dbReference type="SAM" id="SignalP"/>
    </source>
</evidence>
<name>A0A3M8SS08_9GAMM</name>
<dbReference type="GO" id="GO:0005576">
    <property type="term" value="C:extracellular region"/>
    <property type="evidence" value="ECO:0007669"/>
    <property type="project" value="UniProtKB-SubCell"/>
</dbReference>
<dbReference type="Gene3D" id="2.60.120.260">
    <property type="entry name" value="Galactose-binding domain-like"/>
    <property type="match status" value="1"/>
</dbReference>
<keyword evidence="3" id="KW-0964">Secreted</keyword>
<evidence type="ECO:0000256" key="6">
    <source>
        <dbReference type="ARBA" id="ARBA00022801"/>
    </source>
</evidence>
<evidence type="ECO:0000256" key="11">
    <source>
        <dbReference type="RuleBase" id="RU003355"/>
    </source>
</evidence>
<dbReference type="Gene3D" id="2.60.120.380">
    <property type="match status" value="1"/>
</dbReference>
<comment type="similarity">
    <text evidence="2 10 11">Belongs to the peptidase S8 family.</text>
</comment>
<feature type="chain" id="PRO_5017921248" evidence="12">
    <location>
        <begin position="34"/>
        <end position="698"/>
    </location>
</feature>
<protein>
    <submittedName>
        <fullName evidence="14">Peptidase S8</fullName>
    </submittedName>
</protein>
<evidence type="ECO:0000256" key="3">
    <source>
        <dbReference type="ARBA" id="ARBA00022525"/>
    </source>
</evidence>
<evidence type="ECO:0000256" key="2">
    <source>
        <dbReference type="ARBA" id="ARBA00011073"/>
    </source>
</evidence>
<evidence type="ECO:0000256" key="1">
    <source>
        <dbReference type="ARBA" id="ARBA00004613"/>
    </source>
</evidence>